<dbReference type="EMBL" id="JBHSPR010000001">
    <property type="protein sequence ID" value="MFC6014959.1"/>
    <property type="molecule type" value="Genomic_DNA"/>
</dbReference>
<proteinExistence type="predicted"/>
<feature type="transmembrane region" description="Helical" evidence="1">
    <location>
        <begin position="272"/>
        <end position="295"/>
    </location>
</feature>
<accession>A0ABW1K221</accession>
<feature type="transmembrane region" description="Helical" evidence="1">
    <location>
        <begin position="209"/>
        <end position="230"/>
    </location>
</feature>
<comment type="caution">
    <text evidence="2">The sequence shown here is derived from an EMBL/GenBank/DDBJ whole genome shotgun (WGS) entry which is preliminary data.</text>
</comment>
<keyword evidence="1" id="KW-1133">Transmembrane helix</keyword>
<feature type="transmembrane region" description="Helical" evidence="1">
    <location>
        <begin position="236"/>
        <end position="260"/>
    </location>
</feature>
<dbReference type="Proteomes" id="UP001596203">
    <property type="component" value="Unassembled WGS sequence"/>
</dbReference>
<evidence type="ECO:0000256" key="1">
    <source>
        <dbReference type="SAM" id="Phobius"/>
    </source>
</evidence>
<sequence>MSGDEPEDLGESALERRYRWLLAWYPWEHRRTYEDEMLGALLTDARPGQRWPAPGDTANLVFAAVRARFGLTVRQVVDRSWVDASAVFGLLAALLLLAWQVAPILVQAAWAAGFPELGISDWYAHPTQWVRLGLWCVVVTAVLVGFPRWAASAAWVAVLADAVVLGSLYGTESVAVANMLWPAALGIVCAVALTVPAPRGRALEILGRARFLFIAGCSVLFPIAMAWRVYRRFEETVYLLVGFSTLLLYLTAAAGLLAAALGVPAPIRRRGFVLLGPVVAVYFVVRVGLAGWMYSNGHMGHPVYLVPIQWTLLVVVPLLTFALGLVVVRWREQTLRLVALGRDIDRHRPDPPAPAR</sequence>
<keyword evidence="3" id="KW-1185">Reference proteome</keyword>
<evidence type="ECO:0000313" key="2">
    <source>
        <dbReference type="EMBL" id="MFC6014959.1"/>
    </source>
</evidence>
<keyword evidence="1" id="KW-0472">Membrane</keyword>
<feature type="transmembrane region" description="Helical" evidence="1">
    <location>
        <begin position="84"/>
        <end position="109"/>
    </location>
</feature>
<feature type="transmembrane region" description="Helical" evidence="1">
    <location>
        <begin position="129"/>
        <end position="146"/>
    </location>
</feature>
<gene>
    <name evidence="2" type="ORF">ACFP2T_01945</name>
</gene>
<name>A0ABW1K221_9ACTN</name>
<dbReference type="RefSeq" id="WP_377416579.1">
    <property type="nucleotide sequence ID" value="NZ_JBHSPR010000001.1"/>
</dbReference>
<reference evidence="3" key="1">
    <citation type="journal article" date="2019" name="Int. J. Syst. Evol. Microbiol.">
        <title>The Global Catalogue of Microorganisms (GCM) 10K type strain sequencing project: providing services to taxonomists for standard genome sequencing and annotation.</title>
        <authorList>
            <consortium name="The Broad Institute Genomics Platform"/>
            <consortium name="The Broad Institute Genome Sequencing Center for Infectious Disease"/>
            <person name="Wu L."/>
            <person name="Ma J."/>
        </authorList>
    </citation>
    <scope>NUCLEOTIDE SEQUENCE [LARGE SCALE GENOMIC DNA]</scope>
    <source>
        <strain evidence="3">ZS-35-S2</strain>
    </source>
</reference>
<keyword evidence="1" id="KW-0812">Transmembrane</keyword>
<protein>
    <submittedName>
        <fullName evidence="2">Uncharacterized protein</fullName>
    </submittedName>
</protein>
<evidence type="ECO:0000313" key="3">
    <source>
        <dbReference type="Proteomes" id="UP001596203"/>
    </source>
</evidence>
<organism evidence="2 3">
    <name type="scientific">Plantactinospora solaniradicis</name>
    <dbReference type="NCBI Taxonomy" id="1723736"/>
    <lineage>
        <taxon>Bacteria</taxon>
        <taxon>Bacillati</taxon>
        <taxon>Actinomycetota</taxon>
        <taxon>Actinomycetes</taxon>
        <taxon>Micromonosporales</taxon>
        <taxon>Micromonosporaceae</taxon>
        <taxon>Plantactinospora</taxon>
    </lineage>
</organism>
<feature type="transmembrane region" description="Helical" evidence="1">
    <location>
        <begin position="307"/>
        <end position="328"/>
    </location>
</feature>
<feature type="transmembrane region" description="Helical" evidence="1">
    <location>
        <begin position="153"/>
        <end position="170"/>
    </location>
</feature>
<feature type="transmembrane region" description="Helical" evidence="1">
    <location>
        <begin position="176"/>
        <end position="197"/>
    </location>
</feature>